<keyword evidence="2" id="KW-0732">Signal</keyword>
<feature type="compositionally biased region" description="Low complexity" evidence="1">
    <location>
        <begin position="134"/>
        <end position="169"/>
    </location>
</feature>
<organism evidence="3 4">
    <name type="scientific">Deinococcus ruber</name>
    <dbReference type="NCBI Taxonomy" id="1848197"/>
    <lineage>
        <taxon>Bacteria</taxon>
        <taxon>Thermotogati</taxon>
        <taxon>Deinococcota</taxon>
        <taxon>Deinococci</taxon>
        <taxon>Deinococcales</taxon>
        <taxon>Deinococcaceae</taxon>
        <taxon>Deinococcus</taxon>
    </lineage>
</organism>
<accession>A0A918C7J6</accession>
<feature type="compositionally biased region" description="Pro residues" evidence="1">
    <location>
        <begin position="170"/>
        <end position="180"/>
    </location>
</feature>
<dbReference type="EMBL" id="BMQL01000011">
    <property type="protein sequence ID" value="GGR09784.1"/>
    <property type="molecule type" value="Genomic_DNA"/>
</dbReference>
<evidence type="ECO:0000313" key="4">
    <source>
        <dbReference type="Proteomes" id="UP000603865"/>
    </source>
</evidence>
<protein>
    <submittedName>
        <fullName evidence="3">Uncharacterized protein</fullName>
    </submittedName>
</protein>
<evidence type="ECO:0000256" key="1">
    <source>
        <dbReference type="SAM" id="MobiDB-lite"/>
    </source>
</evidence>
<name>A0A918C7J6_9DEIO</name>
<evidence type="ECO:0000256" key="2">
    <source>
        <dbReference type="SAM" id="SignalP"/>
    </source>
</evidence>
<dbReference type="AlphaFoldDB" id="A0A918C7J6"/>
<reference evidence="3" key="1">
    <citation type="journal article" date="2014" name="Int. J. Syst. Evol. Microbiol.">
        <title>Complete genome sequence of Corynebacterium casei LMG S-19264T (=DSM 44701T), isolated from a smear-ripened cheese.</title>
        <authorList>
            <consortium name="US DOE Joint Genome Institute (JGI-PGF)"/>
            <person name="Walter F."/>
            <person name="Albersmeier A."/>
            <person name="Kalinowski J."/>
            <person name="Ruckert C."/>
        </authorList>
    </citation>
    <scope>NUCLEOTIDE SEQUENCE</scope>
    <source>
        <strain evidence="3">JCM 31311</strain>
    </source>
</reference>
<sequence length="328" mass="33819">MKSTRSLTLILSLLTLTLPGALATSPTQNPNLGPNITRMYTTAQLSTQEGLLQIGKDELWMLNFPDTVTDVLTTRDGVLDTKMMGNTVAVAAILNSGTLPMAIKLANGMTQYFLITLSASRGGGIKNIVVTDPSADSNNAAISSASASSDGGSDARATTPTRPAAQTPASKPPTSTPRPQTPAVTPSAPAWPVPAAQTTQMPAIPAVTSPQPVISATNVQLPLQAQFALQQDGQTLVLYYRLNNPSTGTYLLNDQQLHVSVSGQLLAVNGRGALSLPAGGSTYGTVSLSAAGITPGTPLAVEWSALQQATGTVTVLRSFVNVPMATGN</sequence>
<gene>
    <name evidence="3" type="ORF">GCM10008957_23180</name>
</gene>
<feature type="chain" id="PRO_5036976193" evidence="2">
    <location>
        <begin position="24"/>
        <end position="328"/>
    </location>
</feature>
<reference evidence="3" key="2">
    <citation type="submission" date="2020-09" db="EMBL/GenBank/DDBJ databases">
        <authorList>
            <person name="Sun Q."/>
            <person name="Ohkuma M."/>
        </authorList>
    </citation>
    <scope>NUCLEOTIDE SEQUENCE</scope>
    <source>
        <strain evidence="3">JCM 31311</strain>
    </source>
</reference>
<keyword evidence="4" id="KW-1185">Reference proteome</keyword>
<proteinExistence type="predicted"/>
<feature type="signal peptide" evidence="2">
    <location>
        <begin position="1"/>
        <end position="23"/>
    </location>
</feature>
<dbReference type="Proteomes" id="UP000603865">
    <property type="component" value="Unassembled WGS sequence"/>
</dbReference>
<dbReference type="RefSeq" id="WP_189090512.1">
    <property type="nucleotide sequence ID" value="NZ_BMQL01000011.1"/>
</dbReference>
<comment type="caution">
    <text evidence="3">The sequence shown here is derived from an EMBL/GenBank/DDBJ whole genome shotgun (WGS) entry which is preliminary data.</text>
</comment>
<evidence type="ECO:0000313" key="3">
    <source>
        <dbReference type="EMBL" id="GGR09784.1"/>
    </source>
</evidence>
<feature type="region of interest" description="Disordered" evidence="1">
    <location>
        <begin position="132"/>
        <end position="196"/>
    </location>
</feature>